<evidence type="ECO:0000313" key="3">
    <source>
        <dbReference type="Proteomes" id="UP000823850"/>
    </source>
</evidence>
<dbReference type="AlphaFoldDB" id="A0A9D2R911"/>
<proteinExistence type="predicted"/>
<evidence type="ECO:0000259" key="1">
    <source>
        <dbReference type="Pfam" id="PF20335"/>
    </source>
</evidence>
<protein>
    <recommendedName>
        <fullName evidence="1">DUF6630 domain-containing protein</fullName>
    </recommendedName>
</protein>
<name>A0A9D2R911_9FIRM</name>
<reference evidence="2" key="2">
    <citation type="submission" date="2021-04" db="EMBL/GenBank/DDBJ databases">
        <authorList>
            <person name="Gilroy R."/>
        </authorList>
    </citation>
    <scope>NUCLEOTIDE SEQUENCE</scope>
    <source>
        <strain evidence="2">ChiW19-6364</strain>
    </source>
</reference>
<organism evidence="2 3">
    <name type="scientific">Candidatus Blautia stercoripullorum</name>
    <dbReference type="NCBI Taxonomy" id="2838502"/>
    <lineage>
        <taxon>Bacteria</taxon>
        <taxon>Bacillati</taxon>
        <taxon>Bacillota</taxon>
        <taxon>Clostridia</taxon>
        <taxon>Lachnospirales</taxon>
        <taxon>Lachnospiraceae</taxon>
        <taxon>Blautia</taxon>
    </lineage>
</organism>
<gene>
    <name evidence="2" type="ORF">H9913_11760</name>
</gene>
<dbReference type="InterPro" id="IPR046582">
    <property type="entry name" value="DUF6630"/>
</dbReference>
<comment type="caution">
    <text evidence="2">The sequence shown here is derived from an EMBL/GenBank/DDBJ whole genome shotgun (WGS) entry which is preliminary data.</text>
</comment>
<dbReference type="EMBL" id="DWUX01000207">
    <property type="protein sequence ID" value="HJD40693.1"/>
    <property type="molecule type" value="Genomic_DNA"/>
</dbReference>
<dbReference type="Proteomes" id="UP000823850">
    <property type="component" value="Unassembled WGS sequence"/>
</dbReference>
<accession>A0A9D2R911</accession>
<sequence length="188" mass="22133">MGFFYGRQGKRNPDTQEEPHYHHPLLEIVRIVSSSNPEVLDSARKCIKNTEKYYQKHREDYEARGISFRNSPAALQWIGCIDLLIHNQFACECDWSEELSGFLWAVSDLKNVKRHSLEIEENWFQPRESIPQWCEILDKKWEKSGYVIAAFDINSDSYVMFLCQKKSLKKLKTLAESFGFRIDLSMNM</sequence>
<evidence type="ECO:0000313" key="2">
    <source>
        <dbReference type="EMBL" id="HJD40693.1"/>
    </source>
</evidence>
<feature type="domain" description="DUF6630" evidence="1">
    <location>
        <begin position="25"/>
        <end position="184"/>
    </location>
</feature>
<reference evidence="2" key="1">
    <citation type="journal article" date="2021" name="PeerJ">
        <title>Extensive microbial diversity within the chicken gut microbiome revealed by metagenomics and culture.</title>
        <authorList>
            <person name="Gilroy R."/>
            <person name="Ravi A."/>
            <person name="Getino M."/>
            <person name="Pursley I."/>
            <person name="Horton D.L."/>
            <person name="Alikhan N.F."/>
            <person name="Baker D."/>
            <person name="Gharbi K."/>
            <person name="Hall N."/>
            <person name="Watson M."/>
            <person name="Adriaenssens E.M."/>
            <person name="Foster-Nyarko E."/>
            <person name="Jarju S."/>
            <person name="Secka A."/>
            <person name="Antonio M."/>
            <person name="Oren A."/>
            <person name="Chaudhuri R.R."/>
            <person name="La Ragione R."/>
            <person name="Hildebrand F."/>
            <person name="Pallen M.J."/>
        </authorList>
    </citation>
    <scope>NUCLEOTIDE SEQUENCE</scope>
    <source>
        <strain evidence="2">ChiW19-6364</strain>
    </source>
</reference>
<dbReference type="Pfam" id="PF20335">
    <property type="entry name" value="DUF6630"/>
    <property type="match status" value="1"/>
</dbReference>